<reference evidence="2 3" key="1">
    <citation type="submission" date="2019-08" db="EMBL/GenBank/DDBJ databases">
        <title>In-depth cultivation of the pig gut microbiome towards novel bacterial diversity and tailored functional studies.</title>
        <authorList>
            <person name="Wylensek D."/>
            <person name="Hitch T.C.A."/>
            <person name="Clavel T."/>
        </authorList>
    </citation>
    <scope>NUCLEOTIDE SEQUENCE [LARGE SCALE GENOMIC DNA]</scope>
    <source>
        <strain evidence="2 3">BBE-744-WT-12</strain>
    </source>
</reference>
<dbReference type="HAMAP" id="MF_00386">
    <property type="entry name" value="UPF0161_YidD"/>
    <property type="match status" value="1"/>
</dbReference>
<dbReference type="Pfam" id="PF01809">
    <property type="entry name" value="YidD"/>
    <property type="match status" value="1"/>
</dbReference>
<dbReference type="SMART" id="SM01234">
    <property type="entry name" value="Haemolytic"/>
    <property type="match status" value="1"/>
</dbReference>
<dbReference type="GO" id="GO:0005886">
    <property type="term" value="C:plasma membrane"/>
    <property type="evidence" value="ECO:0007669"/>
    <property type="project" value="UniProtKB-SubCell"/>
</dbReference>
<dbReference type="NCBIfam" id="TIGR00278">
    <property type="entry name" value="membrane protein insertion efficiency factor YidD"/>
    <property type="match status" value="1"/>
</dbReference>
<organism evidence="2 3">
    <name type="scientific">Victivallis lenta</name>
    <dbReference type="NCBI Taxonomy" id="2606640"/>
    <lineage>
        <taxon>Bacteria</taxon>
        <taxon>Pseudomonadati</taxon>
        <taxon>Lentisphaerota</taxon>
        <taxon>Lentisphaeria</taxon>
        <taxon>Victivallales</taxon>
        <taxon>Victivallaceae</taxon>
        <taxon>Victivallis</taxon>
    </lineage>
</organism>
<evidence type="ECO:0000313" key="3">
    <source>
        <dbReference type="Proteomes" id="UP000435649"/>
    </source>
</evidence>
<dbReference type="EMBL" id="VUNS01000041">
    <property type="protein sequence ID" value="MST99552.1"/>
    <property type="molecule type" value="Genomic_DNA"/>
</dbReference>
<gene>
    <name evidence="2" type="primary">yidD</name>
    <name evidence="2" type="ORF">FYJ85_21215</name>
</gene>
<comment type="function">
    <text evidence="1">Could be involved in insertion of integral membrane proteins into the membrane.</text>
</comment>
<comment type="subcellular location">
    <subcellularLocation>
        <location evidence="1">Cell membrane</location>
        <topology evidence="1">Peripheral membrane protein</topology>
        <orientation evidence="1">Cytoplasmic side</orientation>
    </subcellularLocation>
</comment>
<dbReference type="PANTHER" id="PTHR33383:SF1">
    <property type="entry name" value="MEMBRANE PROTEIN INSERTION EFFICIENCY FACTOR-RELATED"/>
    <property type="match status" value="1"/>
</dbReference>
<sequence>MLIGLIRIYQWTISPLLPNCCRFEPTCSRYAVEALRVHGFWRGSCLTVWRLLRCQPFCRGGWDPVPPRSKPPVPR</sequence>
<comment type="similarity">
    <text evidence="1">Belongs to the UPF0161 family.</text>
</comment>
<name>A0A844G9N1_9BACT</name>
<accession>A0A844G9N1</accession>
<dbReference type="RefSeq" id="WP_106053366.1">
    <property type="nucleotide sequence ID" value="NZ_CALXOB010000012.1"/>
</dbReference>
<keyword evidence="1" id="KW-1003">Cell membrane</keyword>
<comment type="caution">
    <text evidence="2">The sequence shown here is derived from an EMBL/GenBank/DDBJ whole genome shotgun (WGS) entry which is preliminary data.</text>
</comment>
<keyword evidence="1" id="KW-0472">Membrane</keyword>
<protein>
    <recommendedName>
        <fullName evidence="1">Putative membrane protein insertion efficiency factor</fullName>
    </recommendedName>
</protein>
<evidence type="ECO:0000313" key="2">
    <source>
        <dbReference type="EMBL" id="MST99552.1"/>
    </source>
</evidence>
<keyword evidence="3" id="KW-1185">Reference proteome</keyword>
<dbReference type="AlphaFoldDB" id="A0A844G9N1"/>
<proteinExistence type="inferred from homology"/>
<dbReference type="Proteomes" id="UP000435649">
    <property type="component" value="Unassembled WGS sequence"/>
</dbReference>
<evidence type="ECO:0000256" key="1">
    <source>
        <dbReference type="HAMAP-Rule" id="MF_00386"/>
    </source>
</evidence>
<dbReference type="InterPro" id="IPR002696">
    <property type="entry name" value="Membr_insert_effic_factor_YidD"/>
</dbReference>
<dbReference type="PANTHER" id="PTHR33383">
    <property type="entry name" value="MEMBRANE PROTEIN INSERTION EFFICIENCY FACTOR-RELATED"/>
    <property type="match status" value="1"/>
</dbReference>